<dbReference type="InterPro" id="IPR029063">
    <property type="entry name" value="SAM-dependent_MTases_sf"/>
</dbReference>
<evidence type="ECO:0000313" key="5">
    <source>
        <dbReference type="Proteomes" id="UP000663908"/>
    </source>
</evidence>
<dbReference type="SUPFAM" id="SSF53335">
    <property type="entry name" value="S-adenosyl-L-methionine-dependent methyltransferases"/>
    <property type="match status" value="1"/>
</dbReference>
<accession>A0ABX7TV96</accession>
<dbReference type="CDD" id="cd02440">
    <property type="entry name" value="AdoMet_MTases"/>
    <property type="match status" value="1"/>
</dbReference>
<evidence type="ECO:0000313" key="4">
    <source>
        <dbReference type="EMBL" id="QTE00671.1"/>
    </source>
</evidence>
<organism evidence="4 5">
    <name type="scientific">Streptomyces cyanogenus</name>
    <dbReference type="NCBI Taxonomy" id="80860"/>
    <lineage>
        <taxon>Bacteria</taxon>
        <taxon>Bacillati</taxon>
        <taxon>Actinomycetota</taxon>
        <taxon>Actinomycetes</taxon>
        <taxon>Kitasatosporales</taxon>
        <taxon>Streptomycetaceae</taxon>
        <taxon>Streptomyces</taxon>
    </lineage>
</organism>
<protein>
    <submittedName>
        <fullName evidence="4">dTDP-3-amino-3,4, 6-trideoxy-alpha-D-glucopyranose</fullName>
        <ecNumber evidence="4">2.1.1.234</ecNumber>
    </submittedName>
</protein>
<dbReference type="Pfam" id="PF13649">
    <property type="entry name" value="Methyltransf_25"/>
    <property type="match status" value="1"/>
</dbReference>
<evidence type="ECO:0000256" key="2">
    <source>
        <dbReference type="ARBA" id="ARBA00022679"/>
    </source>
</evidence>
<keyword evidence="2 4" id="KW-0808">Transferase</keyword>
<name>A0ABX7TV96_STRCY</name>
<sequence length="281" mass="31262">MLFPGDDDVASPDISWSCPVPDTPFSNLWQTAAVVDHVYADLSLAALYDSLNPWGPGDDFYLELLRQAGSVLDIGCGTGQLLRRARAEGHRGRLTGLDPAAAMLVQARRARPDVEWILGDVRVRCWRPEFDLVVMTGHAFQELVTDEEIRVCLRAARAALSDGGRLVFETRNPAARAWEHWTPDRVYEATAADGTPVKVWHEVRTVAPDLARVHFTESYTAPHWPAPRVVRSVLRFLDADTLNTFLTEAGLTVVEQYGDWDGSPLTPTSPEIITVARRARH</sequence>
<dbReference type="Proteomes" id="UP000663908">
    <property type="component" value="Chromosome"/>
</dbReference>
<dbReference type="GO" id="GO:0032259">
    <property type="term" value="P:methylation"/>
    <property type="evidence" value="ECO:0007669"/>
    <property type="project" value="UniProtKB-KW"/>
</dbReference>
<dbReference type="InterPro" id="IPR041698">
    <property type="entry name" value="Methyltransf_25"/>
</dbReference>
<keyword evidence="1 4" id="KW-0489">Methyltransferase</keyword>
<keyword evidence="5" id="KW-1185">Reference proteome</keyword>
<evidence type="ECO:0000259" key="3">
    <source>
        <dbReference type="Pfam" id="PF13649"/>
    </source>
</evidence>
<dbReference type="PANTHER" id="PTHR43861:SF1">
    <property type="entry name" value="TRANS-ACONITATE 2-METHYLTRANSFERASE"/>
    <property type="match status" value="1"/>
</dbReference>
<dbReference type="PANTHER" id="PTHR43861">
    <property type="entry name" value="TRANS-ACONITATE 2-METHYLTRANSFERASE-RELATED"/>
    <property type="match status" value="1"/>
</dbReference>
<dbReference type="EMBL" id="CP071839">
    <property type="protein sequence ID" value="QTE00671.1"/>
    <property type="molecule type" value="Genomic_DNA"/>
</dbReference>
<proteinExistence type="predicted"/>
<feature type="domain" description="Methyltransferase" evidence="3">
    <location>
        <begin position="71"/>
        <end position="164"/>
    </location>
</feature>
<gene>
    <name evidence="4" type="primary">desVI</name>
    <name evidence="4" type="ORF">S1361_25285</name>
</gene>
<dbReference type="EC" id="2.1.1.234" evidence="4"/>
<evidence type="ECO:0000256" key="1">
    <source>
        <dbReference type="ARBA" id="ARBA00022603"/>
    </source>
</evidence>
<dbReference type="GO" id="GO:0008168">
    <property type="term" value="F:methyltransferase activity"/>
    <property type="evidence" value="ECO:0007669"/>
    <property type="project" value="UniProtKB-KW"/>
</dbReference>
<reference evidence="4 5" key="1">
    <citation type="submission" date="2021-03" db="EMBL/GenBank/DDBJ databases">
        <title>Complete genome sequence of Streptomyces cyanogenus S136, producer of anticancer angucycline landomycin A.</title>
        <authorList>
            <person name="Hrab P."/>
            <person name="Ruckert C."/>
            <person name="Busche T."/>
            <person name="Ostash I."/>
            <person name="Kalinowski J."/>
            <person name="Fedorenko V."/>
            <person name="Yushchuk O."/>
            <person name="Ostash B."/>
        </authorList>
    </citation>
    <scope>NUCLEOTIDE SEQUENCE [LARGE SCALE GENOMIC DNA]</scope>
    <source>
        <strain evidence="4 5">S136</strain>
    </source>
</reference>
<dbReference type="Gene3D" id="3.40.50.150">
    <property type="entry name" value="Vaccinia Virus protein VP39"/>
    <property type="match status" value="1"/>
</dbReference>